<keyword evidence="5" id="KW-1185">Reference proteome</keyword>
<sequence length="140" mass="14684">MFADALDAVCARMDGSLERPLRDVLFGDGDAIDQTVYTQAALFALEVALFRLLESWGVKPDYLLGHSIGELAAAHVAGVLSLDDACTLVAARGRLMQALPAGGAMLAVGGRVRDRGGSGLVREPCRHCLGQRAHLGGGVR</sequence>
<dbReference type="InterPro" id="IPR001227">
    <property type="entry name" value="Ac_transferase_dom_sf"/>
</dbReference>
<dbReference type="PANTHER" id="PTHR43775">
    <property type="entry name" value="FATTY ACID SYNTHASE"/>
    <property type="match status" value="1"/>
</dbReference>
<dbReference type="InterPro" id="IPR016035">
    <property type="entry name" value="Acyl_Trfase/lysoPLipase"/>
</dbReference>
<dbReference type="Gene3D" id="3.40.366.10">
    <property type="entry name" value="Malonyl-Coenzyme A Acyl Carrier Protein, domain 2"/>
    <property type="match status" value="1"/>
</dbReference>
<evidence type="ECO:0000313" key="4">
    <source>
        <dbReference type="EMBL" id="QSY50333.1"/>
    </source>
</evidence>
<dbReference type="SMART" id="SM00827">
    <property type="entry name" value="PKS_AT"/>
    <property type="match status" value="1"/>
</dbReference>
<name>A0ABX7RUD0_9ACTN</name>
<organism evidence="4 5">
    <name type="scientific">Streptomyces griseocarneus</name>
    <dbReference type="NCBI Taxonomy" id="51201"/>
    <lineage>
        <taxon>Bacteria</taxon>
        <taxon>Bacillati</taxon>
        <taxon>Actinomycetota</taxon>
        <taxon>Actinomycetes</taxon>
        <taxon>Kitasatosporales</taxon>
        <taxon>Streptomycetaceae</taxon>
        <taxon>Streptomyces</taxon>
    </lineage>
</organism>
<keyword evidence="4" id="KW-0012">Acyltransferase</keyword>
<protein>
    <submittedName>
        <fullName evidence="4">Acyltransferase domain-containing protein</fullName>
    </submittedName>
</protein>
<evidence type="ECO:0000313" key="5">
    <source>
        <dbReference type="Proteomes" id="UP000671836"/>
    </source>
</evidence>
<dbReference type="Proteomes" id="UP000671836">
    <property type="component" value="Chromosome"/>
</dbReference>
<dbReference type="InterPro" id="IPR050091">
    <property type="entry name" value="PKS_NRPS_Biosynth_Enz"/>
</dbReference>
<dbReference type="InterPro" id="IPR014043">
    <property type="entry name" value="Acyl_transferase_dom"/>
</dbReference>
<dbReference type="EMBL" id="CP071595">
    <property type="protein sequence ID" value="QSY50333.1"/>
    <property type="molecule type" value="Genomic_DNA"/>
</dbReference>
<evidence type="ECO:0000256" key="1">
    <source>
        <dbReference type="ARBA" id="ARBA00022679"/>
    </source>
</evidence>
<reference evidence="4 5" key="1">
    <citation type="submission" date="2021-03" db="EMBL/GenBank/DDBJ databases">
        <title>Streptomyces strains.</title>
        <authorList>
            <person name="Lund M.B."/>
            <person name="Toerring T."/>
        </authorList>
    </citation>
    <scope>NUCLEOTIDE SEQUENCE [LARGE SCALE GENOMIC DNA]</scope>
    <source>
        <strain evidence="4 5">KCC S-1010</strain>
    </source>
</reference>
<feature type="domain" description="Malonyl-CoA:ACP transacylase (MAT)" evidence="3">
    <location>
        <begin position="1"/>
        <end position="138"/>
    </location>
</feature>
<gene>
    <name evidence="4" type="ORF">J3S04_04715</name>
</gene>
<evidence type="ECO:0000256" key="2">
    <source>
        <dbReference type="ARBA" id="ARBA00023268"/>
    </source>
</evidence>
<dbReference type="SUPFAM" id="SSF52151">
    <property type="entry name" value="FabD/lysophospholipase-like"/>
    <property type="match status" value="1"/>
</dbReference>
<dbReference type="Pfam" id="PF00698">
    <property type="entry name" value="Acyl_transf_1"/>
    <property type="match status" value="1"/>
</dbReference>
<evidence type="ECO:0000259" key="3">
    <source>
        <dbReference type="SMART" id="SM00827"/>
    </source>
</evidence>
<dbReference type="PANTHER" id="PTHR43775:SF51">
    <property type="entry name" value="INACTIVE PHENOLPHTHIOCEROL SYNTHESIS POLYKETIDE SYNTHASE TYPE I PKS1-RELATED"/>
    <property type="match status" value="1"/>
</dbReference>
<keyword evidence="2" id="KW-0511">Multifunctional enzyme</keyword>
<accession>A0ABX7RUD0</accession>
<proteinExistence type="predicted"/>
<dbReference type="GO" id="GO:0016746">
    <property type="term" value="F:acyltransferase activity"/>
    <property type="evidence" value="ECO:0007669"/>
    <property type="project" value="UniProtKB-KW"/>
</dbReference>
<keyword evidence="1" id="KW-0808">Transferase</keyword>